<reference evidence="1" key="1">
    <citation type="submission" date="2007-09" db="EMBL/GenBank/DDBJ databases">
        <title>Complete Genome Sequence of Rickettsia akari.</title>
        <authorList>
            <person name="Madan A."/>
            <person name="Fahey J."/>
            <person name="Helton E."/>
            <person name="Ketteman M."/>
            <person name="Madan A."/>
            <person name="Rodrigues S."/>
            <person name="Sanchez A."/>
            <person name="Whiting M."/>
            <person name="Dasch G."/>
            <person name="Eremeeva M."/>
        </authorList>
    </citation>
    <scope>NUCLEOTIDE SEQUENCE</scope>
    <source>
        <strain evidence="1">Hartford</strain>
    </source>
</reference>
<dbReference type="HOGENOM" id="CLU_3122136_0_0_5"/>
<organism evidence="1 2">
    <name type="scientific">Rickettsia akari (strain Hartford)</name>
    <dbReference type="NCBI Taxonomy" id="293614"/>
    <lineage>
        <taxon>Bacteria</taxon>
        <taxon>Pseudomonadati</taxon>
        <taxon>Pseudomonadota</taxon>
        <taxon>Alphaproteobacteria</taxon>
        <taxon>Rickettsiales</taxon>
        <taxon>Rickettsiaceae</taxon>
        <taxon>Rickettsieae</taxon>
        <taxon>Rickettsia</taxon>
        <taxon>spotted fever group</taxon>
    </lineage>
</organism>
<gene>
    <name evidence="1" type="ordered locus">A1C_05665</name>
</gene>
<evidence type="ECO:0000313" key="1">
    <source>
        <dbReference type="EMBL" id="ABV75368.1"/>
    </source>
</evidence>
<dbReference type="Proteomes" id="UP000006830">
    <property type="component" value="Chromosome"/>
</dbReference>
<name>A8GPP3_RICAH</name>
<accession>A8GPP3</accession>
<evidence type="ECO:0000313" key="2">
    <source>
        <dbReference type="Proteomes" id="UP000006830"/>
    </source>
</evidence>
<dbReference type="KEGG" id="rak:A1C_05665"/>
<keyword evidence="2" id="KW-1185">Reference proteome</keyword>
<sequence length="50" mass="5713">MSKIIFDAPTLIALFDKENGYQLIKKYMRNGVISIVNIAAVYKYCIEKQG</sequence>
<dbReference type="AlphaFoldDB" id="A8GPP3"/>
<proteinExistence type="predicted"/>
<protein>
    <submittedName>
        <fullName evidence="1">PIN domain containing protein</fullName>
    </submittedName>
</protein>
<dbReference type="STRING" id="293614.A1C_05665"/>
<dbReference type="EMBL" id="CP000847">
    <property type="protein sequence ID" value="ABV75368.1"/>
    <property type="molecule type" value="Genomic_DNA"/>
</dbReference>